<organism evidence="2 3">
    <name type="scientific">Tardiphaga robiniae</name>
    <dbReference type="NCBI Taxonomy" id="943830"/>
    <lineage>
        <taxon>Bacteria</taxon>
        <taxon>Pseudomonadati</taxon>
        <taxon>Pseudomonadota</taxon>
        <taxon>Alphaproteobacteria</taxon>
        <taxon>Hyphomicrobiales</taxon>
        <taxon>Nitrobacteraceae</taxon>
        <taxon>Tardiphaga</taxon>
    </lineage>
</organism>
<gene>
    <name evidence="2" type="ORF">HB776_22450</name>
</gene>
<evidence type="ECO:0000313" key="2">
    <source>
        <dbReference type="EMBL" id="QND73653.1"/>
    </source>
</evidence>
<evidence type="ECO:0000256" key="1">
    <source>
        <dbReference type="SAM" id="MobiDB-lite"/>
    </source>
</evidence>
<dbReference type="KEGG" id="trb:HB776_22450"/>
<name>A0A7G6U3S1_9BRAD</name>
<feature type="compositionally biased region" description="Basic residues" evidence="1">
    <location>
        <begin position="1457"/>
        <end position="1481"/>
    </location>
</feature>
<feature type="region of interest" description="Disordered" evidence="1">
    <location>
        <begin position="1454"/>
        <end position="1481"/>
    </location>
</feature>
<sequence>MSSIMNFVELHRAFAPLGRDQEPSLDLGSLWGSRLGGWLTWPKLTQRRRVILLAEASSGKSEEFRNQCEILKTNGEAAFFLRIEELAEQGFEAALDAGSAAAFEAWKAGSVDGWFFLDSVDEARLNRKNFDAALKRFASELGSALERAHVYISCRVTDWKGPDDRAVVTRWLPAWKKPVTAPASAEPSDSGLLDPVFDRKSKPRADKPEDDEATLNALLVVQLVPLSIDQYKTLAAAAGVADVGKFVVALQKHGLEAFAERPGDLLDLADYWTSNGKFGTFAEMAEHGITRKLREPDAFRPDNEALSLEKAREGAERVAGALTFGKSFTLRAAGHDPDPSLAAGALDPTEVLSDWTDAQRNALLRRGLFAPSTYGRVRFHHRSTQEYLSAKWLDGLLRVNLPRAEMRQLLFADRYGVKTVVPSLRPAAAWLSLWNPDIRDEVIKREPLTLLRHGDPGSLPIAVREQLLAAYASKQAAGDISDDRLEPRALWMFANEGLANAIKKAWIANGRKDFQFDMLRLIREGAIKDAVSLAAKVALDPAADEYHRIVALDACSACGDIPTLKAIAKALVAKPEKATAQFAAASTLALYPQFLKTSDVVSIVARSIPAKRHTAGGFAYQLCQLCDAAPDRAARSELILGLANLCLTKPFVADYQHVSKRFFEIAGHLHELVRPDVMQLGTAEPPPYLIRALMVVERAGRKSYTTEEEPKLYELVWANALLCRRLLWADAEEFRRSGRADRIPTRFWQINFSENASLWHLSQRDLPWLFDDLAARSHIDDRRIALSAILDILEKDGLLVAETPRLRALTTGNAVLDVDLTEYLTPRREDPELRRFRLDDAARKLEHQKQTAADKASWVEFKAQLEAKPPLLSDPANLTSWAAGIFRLKHLTHWLTQRTGSDYPKAALEWRLLEEGFNREVAEAYRDGMKAVWRALKPMRVKRTAGAAISVKFTTILAFSGVGVEAAEDADWTLHLSDAEVKLAAKHGCHSAQGYPEWLDALVSSYPKLVLPIVQQQITREWNAPPGTPTSFLYHYGMPANALQQPLQKILFDIILKTEPVGTVGMDTGLRIIRHIELDASRKQQLRAMAKTRLAVHVKANNVDFALRYLAIHLLADANAAIGEIRKWLNAAKKAADRKARAEKTFGALFDRHDPLAPFALRQASVASLEALLSLAYSYVRPQDDAVHEGTYSPDARDNAEGARDSILSALLDRPGADAFRAMERISANPVFALRAHRFRELTRGKAERDAEIPAWSVAEVLTFQRQFTAPVKTGSDLLTLVLNVLNDIAFTLTGADASSRKLLERARDEDEVQNWLGEQMMLRAKGRFHTYREAEVAGGNMPDIVVASTTAPVEVAIEIKHGGMGWTARQLDDALRSQLAQDYLKPPSRRHGVLVITHHRDRRWYAIDTTTRITFTELISWLQSIAATLHDNDVGAIEVACVGLNAWKDTEEAVAKKPRGGAKKKIAPKRKPSKKRALKK</sequence>
<feature type="compositionally biased region" description="Basic and acidic residues" evidence="1">
    <location>
        <begin position="196"/>
        <end position="207"/>
    </location>
</feature>
<dbReference type="Proteomes" id="UP000515291">
    <property type="component" value="Chromosome"/>
</dbReference>
<proteinExistence type="predicted"/>
<feature type="region of interest" description="Disordered" evidence="1">
    <location>
        <begin position="180"/>
        <end position="210"/>
    </location>
</feature>
<evidence type="ECO:0000313" key="3">
    <source>
        <dbReference type="Proteomes" id="UP000515291"/>
    </source>
</evidence>
<protein>
    <submittedName>
        <fullName evidence="2">Uncharacterized protein</fullName>
    </submittedName>
</protein>
<dbReference type="RefSeq" id="WP_184512326.1">
    <property type="nucleotide sequence ID" value="NZ_CP050292.1"/>
</dbReference>
<accession>A0A7G6U3S1</accession>
<reference evidence="3" key="1">
    <citation type="journal article" date="2020" name="Mol. Plant Microbe">
        <title>Rhizobial microsymbionts of the narrowly endemic Oxytropis species growing in Kamchatka are characterized by significant genetic diversity and possess a set of genes that are associated with T3SS and T6SS secretion systems and can affect the development of symbiosis.</title>
        <authorList>
            <person name="Safronova V."/>
            <person name="Guro P."/>
            <person name="Sazanova A."/>
            <person name="Kuznetsova I."/>
            <person name="Belimov A."/>
            <person name="Yakubov V."/>
            <person name="Chirak E."/>
            <person name="Afonin A."/>
            <person name="Gogolev Y."/>
            <person name="Andronov E."/>
            <person name="Tikhonovich I."/>
        </authorList>
    </citation>
    <scope>NUCLEOTIDE SEQUENCE [LARGE SCALE GENOMIC DNA]</scope>
    <source>
        <strain evidence="3">581</strain>
    </source>
</reference>
<dbReference type="EMBL" id="CP050292">
    <property type="protein sequence ID" value="QND73653.1"/>
    <property type="molecule type" value="Genomic_DNA"/>
</dbReference>